<sequence>MELLECACERDRRIQGQCDPREAIPIRISRYSQRGGSPRSLRAATELVEQTGARVALCLVVIELDYLKGRQRLGAPLESVVHFAE</sequence>
<dbReference type="Gene3D" id="3.40.50.2020">
    <property type="match status" value="1"/>
</dbReference>
<proteinExistence type="predicted"/>
<dbReference type="OrthoDB" id="363185at2759"/>
<dbReference type="InterPro" id="IPR029057">
    <property type="entry name" value="PRTase-like"/>
</dbReference>
<accession>A0A7R9A7H1</accession>
<keyword evidence="2" id="KW-1185">Reference proteome</keyword>
<name>A0A7R9A7H1_9CRUS</name>
<dbReference type="AlphaFoldDB" id="A0A7R9A7H1"/>
<dbReference type="SUPFAM" id="SSF53271">
    <property type="entry name" value="PRTase-like"/>
    <property type="match status" value="1"/>
</dbReference>
<gene>
    <name evidence="1" type="ORF">DSTB1V02_LOCUS6761</name>
</gene>
<dbReference type="Proteomes" id="UP000677054">
    <property type="component" value="Unassembled WGS sequence"/>
</dbReference>
<evidence type="ECO:0008006" key="3">
    <source>
        <dbReference type="Google" id="ProtNLM"/>
    </source>
</evidence>
<dbReference type="EMBL" id="CAJPEV010001275">
    <property type="protein sequence ID" value="CAG0891799.1"/>
    <property type="molecule type" value="Genomic_DNA"/>
</dbReference>
<evidence type="ECO:0000313" key="2">
    <source>
        <dbReference type="Proteomes" id="UP000677054"/>
    </source>
</evidence>
<evidence type="ECO:0000313" key="1">
    <source>
        <dbReference type="EMBL" id="CAD7246919.1"/>
    </source>
</evidence>
<dbReference type="EMBL" id="LR900792">
    <property type="protein sequence ID" value="CAD7246919.1"/>
    <property type="molecule type" value="Genomic_DNA"/>
</dbReference>
<protein>
    <recommendedName>
        <fullName evidence="3">Adenine phosphoribosyltransferase</fullName>
    </recommendedName>
</protein>
<reference evidence="1" key="1">
    <citation type="submission" date="2020-11" db="EMBL/GenBank/DDBJ databases">
        <authorList>
            <person name="Tran Van P."/>
        </authorList>
    </citation>
    <scope>NUCLEOTIDE SEQUENCE</scope>
</reference>
<organism evidence="1">
    <name type="scientific">Darwinula stevensoni</name>
    <dbReference type="NCBI Taxonomy" id="69355"/>
    <lineage>
        <taxon>Eukaryota</taxon>
        <taxon>Metazoa</taxon>
        <taxon>Ecdysozoa</taxon>
        <taxon>Arthropoda</taxon>
        <taxon>Crustacea</taxon>
        <taxon>Oligostraca</taxon>
        <taxon>Ostracoda</taxon>
        <taxon>Podocopa</taxon>
        <taxon>Podocopida</taxon>
        <taxon>Darwinulocopina</taxon>
        <taxon>Darwinuloidea</taxon>
        <taxon>Darwinulidae</taxon>
        <taxon>Darwinula</taxon>
    </lineage>
</organism>